<dbReference type="InterPro" id="IPR046494">
    <property type="entry name" value="DUF6587"/>
</dbReference>
<evidence type="ECO:0000313" key="2">
    <source>
        <dbReference type="EMBL" id="MBB3173919.1"/>
    </source>
</evidence>
<dbReference type="RefSeq" id="WP_183275056.1">
    <property type="nucleotide sequence ID" value="NZ_JACHXV010000005.1"/>
</dbReference>
<dbReference type="Proteomes" id="UP000557688">
    <property type="component" value="Unassembled WGS sequence"/>
</dbReference>
<accession>A0A839V311</accession>
<dbReference type="EMBL" id="JACHXV010000005">
    <property type="protein sequence ID" value="MBB3173919.1"/>
    <property type="molecule type" value="Genomic_DNA"/>
</dbReference>
<name>A0A839V311_9PROT</name>
<evidence type="ECO:0000313" key="3">
    <source>
        <dbReference type="Proteomes" id="UP000557688"/>
    </source>
</evidence>
<keyword evidence="3" id="KW-1185">Reference proteome</keyword>
<keyword evidence="1" id="KW-1133">Transmembrane helix</keyword>
<organism evidence="2 3">
    <name type="scientific">Endobacter medicaginis</name>
    <dbReference type="NCBI Taxonomy" id="1181271"/>
    <lineage>
        <taxon>Bacteria</taxon>
        <taxon>Pseudomonadati</taxon>
        <taxon>Pseudomonadota</taxon>
        <taxon>Alphaproteobacteria</taxon>
        <taxon>Acetobacterales</taxon>
        <taxon>Acetobacteraceae</taxon>
        <taxon>Endobacter</taxon>
    </lineage>
</organism>
<evidence type="ECO:0000256" key="1">
    <source>
        <dbReference type="SAM" id="Phobius"/>
    </source>
</evidence>
<protein>
    <recommendedName>
        <fullName evidence="4">FeoB-associated Cys-rich membrane protein</fullName>
    </recommendedName>
</protein>
<dbReference type="AlphaFoldDB" id="A0A839V311"/>
<feature type="transmembrane region" description="Helical" evidence="1">
    <location>
        <begin position="6"/>
        <end position="24"/>
    </location>
</feature>
<reference evidence="2 3" key="1">
    <citation type="submission" date="2020-08" db="EMBL/GenBank/DDBJ databases">
        <title>Genomic Encyclopedia of Type Strains, Phase III (KMG-III): the genomes of soil and plant-associated and newly described type strains.</title>
        <authorList>
            <person name="Whitman W."/>
        </authorList>
    </citation>
    <scope>NUCLEOTIDE SEQUENCE [LARGE SCALE GENOMIC DNA]</scope>
    <source>
        <strain evidence="2 3">CECT 8088</strain>
    </source>
</reference>
<evidence type="ECO:0008006" key="4">
    <source>
        <dbReference type="Google" id="ProtNLM"/>
    </source>
</evidence>
<proteinExistence type="predicted"/>
<comment type="caution">
    <text evidence="2">The sequence shown here is derived from an EMBL/GenBank/DDBJ whole genome shotgun (WGS) entry which is preliminary data.</text>
</comment>
<gene>
    <name evidence="2" type="ORF">FHR90_001751</name>
</gene>
<dbReference type="Pfam" id="PF20228">
    <property type="entry name" value="DUF6587"/>
    <property type="match status" value="1"/>
</dbReference>
<keyword evidence="1" id="KW-0812">Transmembrane</keyword>
<sequence>MTNLGLVLEYVVVGLIVLACALYWGRRLLPRTRPVAAAGDAARPSSCGGCRNCDGGGCH</sequence>
<keyword evidence="1" id="KW-0472">Membrane</keyword>